<keyword evidence="10 14" id="KW-0408">Iron</keyword>
<dbReference type="PANTHER" id="PTHR13932:SF6">
    <property type="entry name" value="OXYGEN-INDEPENDENT COPROPORPHYRINOGEN III OXIDASE"/>
    <property type="match status" value="1"/>
</dbReference>
<evidence type="ECO:0000256" key="2">
    <source>
        <dbReference type="ARBA" id="ARBA00004785"/>
    </source>
</evidence>
<evidence type="ECO:0000256" key="10">
    <source>
        <dbReference type="ARBA" id="ARBA00023004"/>
    </source>
</evidence>
<dbReference type="InterPro" id="IPR034505">
    <property type="entry name" value="Coproporphyrinogen-III_oxidase"/>
</dbReference>
<evidence type="ECO:0000256" key="12">
    <source>
        <dbReference type="ARBA" id="ARBA00023244"/>
    </source>
</evidence>
<evidence type="ECO:0000256" key="6">
    <source>
        <dbReference type="ARBA" id="ARBA00022490"/>
    </source>
</evidence>
<comment type="pathway">
    <text evidence="2 14">Porphyrin-containing compound metabolism; protoporphyrin-IX biosynthesis; protoporphyrinogen-IX from coproporphyrinogen-III (AdoMet route): step 1/1.</text>
</comment>
<dbReference type="Gene3D" id="1.10.10.920">
    <property type="match status" value="1"/>
</dbReference>
<sequence>MWTYHSDLLEKAVPRYTSYPTAADFGPIDPVELGAAIERAEGDVSLYLHVPFCEKICYYCGCNTGASGRRQRVESYLDALHAELATVSTLLPDSARVRRIAFGGGSPNAIRPDEFLGLVEAINRQFGTVTPAWSIELDPRSMTREWGAAIGSAGITRASMGVQTFAAHCQKAIGREQSDALICRSIDWLRSAGVTSLNFDLMYGLPGQTERDLEDSLEYTRLLAADRIALFGYAHVPQLVPRQRMIDEAVLPGNRERFQMARLGHEFLTSHGYDAVGFDHFALPHDPLAAAAGSGTLRRNFQGFTDDSADAVIGLGASAISAFPELLAQNEKNSGRYRMIASQRRLSASHGVTRSRRDRLNGAAIEKLLCQGSAEITLCQMPQVRERLTPFLDRELAVLDDMTLSITPGGLPYARSIAALFDTFRQERKRTFSSAI</sequence>
<comment type="catalytic activity">
    <reaction evidence="13 14">
        <text>coproporphyrinogen III + 2 S-adenosyl-L-methionine = protoporphyrinogen IX + 2 5'-deoxyadenosine + 2 L-methionine + 2 CO2</text>
        <dbReference type="Rhea" id="RHEA:15425"/>
        <dbReference type="ChEBI" id="CHEBI:16526"/>
        <dbReference type="ChEBI" id="CHEBI:17319"/>
        <dbReference type="ChEBI" id="CHEBI:57307"/>
        <dbReference type="ChEBI" id="CHEBI:57309"/>
        <dbReference type="ChEBI" id="CHEBI:57844"/>
        <dbReference type="ChEBI" id="CHEBI:59789"/>
        <dbReference type="EC" id="1.3.98.3"/>
    </reaction>
</comment>
<dbReference type="PIRSF" id="PIRSF000167">
    <property type="entry name" value="HemN"/>
    <property type="match status" value="1"/>
</dbReference>
<evidence type="ECO:0000256" key="3">
    <source>
        <dbReference type="ARBA" id="ARBA00005493"/>
    </source>
</evidence>
<dbReference type="Gene3D" id="3.20.20.70">
    <property type="entry name" value="Aldolase class I"/>
    <property type="match status" value="1"/>
</dbReference>
<dbReference type="Proteomes" id="UP000635384">
    <property type="component" value="Unassembled WGS sequence"/>
</dbReference>
<dbReference type="CDD" id="cd01335">
    <property type="entry name" value="Radical_SAM"/>
    <property type="match status" value="1"/>
</dbReference>
<evidence type="ECO:0000256" key="8">
    <source>
        <dbReference type="ARBA" id="ARBA00022723"/>
    </source>
</evidence>
<comment type="caution">
    <text evidence="16">The sequence shown here is derived from an EMBL/GenBank/DDBJ whole genome shotgun (WGS) entry which is preliminary data.</text>
</comment>
<gene>
    <name evidence="16" type="ORF">IB285_02180</name>
</gene>
<protein>
    <recommendedName>
        <fullName evidence="14">Coproporphyrinogen-III oxidase</fullName>
        <ecNumber evidence="14">1.3.98.3</ecNumber>
    </recommendedName>
</protein>
<comment type="subunit">
    <text evidence="4">Monomer.</text>
</comment>
<evidence type="ECO:0000256" key="11">
    <source>
        <dbReference type="ARBA" id="ARBA00023014"/>
    </source>
</evidence>
<feature type="domain" description="Radical SAM core" evidence="15">
    <location>
        <begin position="38"/>
        <end position="274"/>
    </location>
</feature>
<dbReference type="SMART" id="SM00729">
    <property type="entry name" value="Elp3"/>
    <property type="match status" value="1"/>
</dbReference>
<keyword evidence="5 14" id="KW-0004">4Fe-4S</keyword>
<evidence type="ECO:0000313" key="17">
    <source>
        <dbReference type="Proteomes" id="UP000635384"/>
    </source>
</evidence>
<comment type="cofactor">
    <cofactor evidence="14">
        <name>[4Fe-4S] cluster</name>
        <dbReference type="ChEBI" id="CHEBI:49883"/>
    </cofactor>
    <text evidence="14">Binds 1 [4Fe-4S] cluster. The cluster is coordinated with 3 cysteines and an exchangeable S-adenosyl-L-methionine.</text>
</comment>
<dbReference type="SFLD" id="SFLDS00029">
    <property type="entry name" value="Radical_SAM"/>
    <property type="match status" value="1"/>
</dbReference>
<evidence type="ECO:0000256" key="4">
    <source>
        <dbReference type="ARBA" id="ARBA00011245"/>
    </source>
</evidence>
<evidence type="ECO:0000313" key="16">
    <source>
        <dbReference type="EMBL" id="MBD2841058.1"/>
    </source>
</evidence>
<dbReference type="EMBL" id="JACXLC010000001">
    <property type="protein sequence ID" value="MBD2841058.1"/>
    <property type="molecule type" value="Genomic_DNA"/>
</dbReference>
<dbReference type="InterPro" id="IPR013785">
    <property type="entry name" value="Aldolase_TIM"/>
</dbReference>
<evidence type="ECO:0000256" key="7">
    <source>
        <dbReference type="ARBA" id="ARBA00022691"/>
    </source>
</evidence>
<dbReference type="PROSITE" id="PS51918">
    <property type="entry name" value="RADICAL_SAM"/>
    <property type="match status" value="1"/>
</dbReference>
<accession>A0ABR8KL33</accession>
<dbReference type="PANTHER" id="PTHR13932">
    <property type="entry name" value="COPROPORPHYRINIGEN III OXIDASE"/>
    <property type="match status" value="1"/>
</dbReference>
<evidence type="ECO:0000256" key="9">
    <source>
        <dbReference type="ARBA" id="ARBA00023002"/>
    </source>
</evidence>
<dbReference type="InterPro" id="IPR006638">
    <property type="entry name" value="Elp3/MiaA/NifB-like_rSAM"/>
</dbReference>
<evidence type="ECO:0000256" key="5">
    <source>
        <dbReference type="ARBA" id="ARBA00022485"/>
    </source>
</evidence>
<keyword evidence="9 14" id="KW-0560">Oxidoreductase</keyword>
<organism evidence="16 17">
    <name type="scientific">Erythrobacter rubeus</name>
    <dbReference type="NCBI Taxonomy" id="2760803"/>
    <lineage>
        <taxon>Bacteria</taxon>
        <taxon>Pseudomonadati</taxon>
        <taxon>Pseudomonadota</taxon>
        <taxon>Alphaproteobacteria</taxon>
        <taxon>Sphingomonadales</taxon>
        <taxon>Erythrobacteraceae</taxon>
        <taxon>Erythrobacter/Porphyrobacter group</taxon>
        <taxon>Erythrobacter</taxon>
    </lineage>
</organism>
<comment type="subcellular location">
    <subcellularLocation>
        <location evidence="1 14">Cytoplasm</location>
    </subcellularLocation>
</comment>
<keyword evidence="6 14" id="KW-0963">Cytoplasm</keyword>
<keyword evidence="17" id="KW-1185">Reference proteome</keyword>
<dbReference type="InterPro" id="IPR007197">
    <property type="entry name" value="rSAM"/>
</dbReference>
<comment type="similarity">
    <text evidence="3 14">Belongs to the anaerobic coproporphyrinogen-III oxidase family.</text>
</comment>
<reference evidence="16 17" key="1">
    <citation type="submission" date="2020-09" db="EMBL/GenBank/DDBJ databases">
        <authorList>
            <person name="Yoon J.-W."/>
        </authorList>
    </citation>
    <scope>NUCLEOTIDE SEQUENCE [LARGE SCALE GENOMIC DNA]</scope>
    <source>
        <strain evidence="16 17">KMU-140</strain>
    </source>
</reference>
<dbReference type="InterPro" id="IPR058240">
    <property type="entry name" value="rSAM_sf"/>
</dbReference>
<dbReference type="SFLD" id="SFLDG01065">
    <property type="entry name" value="anaerobic_coproporphyrinogen-I"/>
    <property type="match status" value="1"/>
</dbReference>
<proteinExistence type="inferred from homology"/>
<evidence type="ECO:0000259" key="15">
    <source>
        <dbReference type="PROSITE" id="PS51918"/>
    </source>
</evidence>
<evidence type="ECO:0000256" key="14">
    <source>
        <dbReference type="PIRNR" id="PIRNR000167"/>
    </source>
</evidence>
<keyword evidence="7 14" id="KW-0949">S-adenosyl-L-methionine</keyword>
<dbReference type="InterPro" id="IPR004558">
    <property type="entry name" value="Coprogen_oxidase_HemN"/>
</dbReference>
<name>A0ABR8KL33_9SPHN</name>
<dbReference type="Pfam" id="PF04055">
    <property type="entry name" value="Radical_SAM"/>
    <property type="match status" value="1"/>
</dbReference>
<dbReference type="RefSeq" id="WP_190786633.1">
    <property type="nucleotide sequence ID" value="NZ_JACXLC010000001.1"/>
</dbReference>
<evidence type="ECO:0000256" key="13">
    <source>
        <dbReference type="ARBA" id="ARBA00048321"/>
    </source>
</evidence>
<dbReference type="SUPFAM" id="SSF102114">
    <property type="entry name" value="Radical SAM enzymes"/>
    <property type="match status" value="1"/>
</dbReference>
<dbReference type="GO" id="GO:0051989">
    <property type="term" value="F:coproporphyrinogen dehydrogenase activity"/>
    <property type="evidence" value="ECO:0007669"/>
    <property type="project" value="UniProtKB-EC"/>
</dbReference>
<evidence type="ECO:0000256" key="1">
    <source>
        <dbReference type="ARBA" id="ARBA00004496"/>
    </source>
</evidence>
<dbReference type="EC" id="1.3.98.3" evidence="14"/>
<keyword evidence="11 14" id="KW-0411">Iron-sulfur</keyword>
<keyword evidence="12 14" id="KW-0627">Porphyrin biosynthesis</keyword>
<keyword evidence="8 14" id="KW-0479">Metal-binding</keyword>